<name>A0AAW7M7M8_9MICO</name>
<comment type="caution">
    <text evidence="2">The sequence shown here is derived from an EMBL/GenBank/DDBJ whole genome shotgun (WGS) entry which is preliminary data.</text>
</comment>
<accession>A0AAW7M7M8</accession>
<evidence type="ECO:0000259" key="1">
    <source>
        <dbReference type="Pfam" id="PF04993"/>
    </source>
</evidence>
<dbReference type="InterPro" id="IPR007076">
    <property type="entry name" value="TfoX_N"/>
</dbReference>
<dbReference type="EMBL" id="JAUHPX010000001">
    <property type="protein sequence ID" value="MDN4487145.1"/>
    <property type="molecule type" value="Genomic_DNA"/>
</dbReference>
<reference evidence="2" key="1">
    <citation type="submission" date="2023-06" db="EMBL/GenBank/DDBJ databases">
        <title>Sysu t00039.</title>
        <authorList>
            <person name="Gao L."/>
            <person name="Fang B.-Z."/>
            <person name="Li W.-J."/>
        </authorList>
    </citation>
    <scope>NUCLEOTIDE SEQUENCE</scope>
    <source>
        <strain evidence="2">SYSU T00039</strain>
    </source>
</reference>
<evidence type="ECO:0000313" key="3">
    <source>
        <dbReference type="Proteomes" id="UP001172737"/>
    </source>
</evidence>
<dbReference type="SUPFAM" id="SSF159894">
    <property type="entry name" value="YgaC/TfoX-N like"/>
    <property type="match status" value="1"/>
</dbReference>
<dbReference type="RefSeq" id="WP_301120077.1">
    <property type="nucleotide sequence ID" value="NZ_JAUHPX010000001.1"/>
</dbReference>
<organism evidence="2 3">
    <name type="scientific">Demequina lignilytica</name>
    <dbReference type="NCBI Taxonomy" id="3051663"/>
    <lineage>
        <taxon>Bacteria</taxon>
        <taxon>Bacillati</taxon>
        <taxon>Actinomycetota</taxon>
        <taxon>Actinomycetes</taxon>
        <taxon>Micrococcales</taxon>
        <taxon>Demequinaceae</taxon>
        <taxon>Demequina</taxon>
    </lineage>
</organism>
<dbReference type="Gene3D" id="3.30.1460.30">
    <property type="entry name" value="YgaC/TfoX-N like chaperone"/>
    <property type="match status" value="1"/>
</dbReference>
<proteinExistence type="predicted"/>
<dbReference type="Pfam" id="PF04993">
    <property type="entry name" value="TfoX_N"/>
    <property type="match status" value="1"/>
</dbReference>
<gene>
    <name evidence="2" type="ORF">QQX10_03080</name>
</gene>
<protein>
    <submittedName>
        <fullName evidence="2">TfoX/Sxy family protein</fullName>
    </submittedName>
</protein>
<keyword evidence="3" id="KW-1185">Reference proteome</keyword>
<dbReference type="Proteomes" id="UP001172737">
    <property type="component" value="Unassembled WGS sequence"/>
</dbReference>
<dbReference type="AlphaFoldDB" id="A0AAW7M7M8"/>
<sequence length="111" mass="12037">MEMPRPTDAQKDAFRSLVPDAPGVEVRPMFGQLAAFVGGNMFMCLFGDRVAFKLDEPALEAALSRPEAAPFAPGGRTMREYVSLPLAAESGEETDRALAYVATLPPKPPRR</sequence>
<evidence type="ECO:0000313" key="2">
    <source>
        <dbReference type="EMBL" id="MDN4487145.1"/>
    </source>
</evidence>
<feature type="domain" description="TfoX N-terminal" evidence="1">
    <location>
        <begin position="20"/>
        <end position="92"/>
    </location>
</feature>